<name>A0A8B9NGJ5_9AVES</name>
<feature type="compositionally biased region" description="Pro residues" evidence="10">
    <location>
        <begin position="821"/>
        <end position="831"/>
    </location>
</feature>
<dbReference type="Ensembl" id="ENSANIT00000019378.1">
    <property type="protein sequence ID" value="ENSANIP00000018750.1"/>
    <property type="gene ID" value="ENSANIG00000012586.1"/>
</dbReference>
<evidence type="ECO:0000256" key="3">
    <source>
        <dbReference type="ARBA" id="ARBA00022490"/>
    </source>
</evidence>
<dbReference type="PROSITE" id="PS50294">
    <property type="entry name" value="WD_REPEATS_REGION"/>
    <property type="match status" value="1"/>
</dbReference>
<evidence type="ECO:0000313" key="13">
    <source>
        <dbReference type="Proteomes" id="UP000694541"/>
    </source>
</evidence>
<feature type="compositionally biased region" description="Basic and acidic residues" evidence="10">
    <location>
        <begin position="541"/>
        <end position="552"/>
    </location>
</feature>
<comment type="function">
    <text evidence="7">F-actin regulator involved in anterograde Golgi to endosome transport: upon ubiquitination via 'Lys-33'-linked ubiquitin chains by the BCR(KLHL20) E3 ubiquitin ligase complex, interacts with EPS15 and localizes to the trans-Golgi network, where it promotes actin polymerization, thereby facilitating post-Golgi trafficking. May play a role in the maintenance of the Golgi apparatus morphology.</text>
</comment>
<evidence type="ECO:0000256" key="4">
    <source>
        <dbReference type="ARBA" id="ARBA00022574"/>
    </source>
</evidence>
<dbReference type="GO" id="GO:0005737">
    <property type="term" value="C:cytoplasm"/>
    <property type="evidence" value="ECO:0007669"/>
    <property type="project" value="UniProtKB-SubCell"/>
</dbReference>
<sequence>MLHCVLSNRAPATSSGPSKTEFSPDVGFPSLSQAWIGGIRAGSITSCGNHVKASCRWIAFNAEAAGETQGKGSCFPPAALGSHEDQLQSLAWKRDGRLLGTSCKVNAQPAAILTAMSLVPLQSVSGHENNKDSRLLWMGSSDCLISVGFSQMREREVKLWDVRQFSRAMLTVALDTSPGAAIPLYDADTGLLVLAGKGENLLYCFEAAPAQPALTQVTQCRTEGSTRGLAAVPRLALDVMACEVLRILQLTDTALVPVSYLVPRKDFHEDLFPDCAGMLPATSAQAWWAGDSQQVSVTRGLSSPVALPGAATAPCPPFSNTSNTCPTDEGSGYSSPSSLASPGSTATSLSASTGPSSGFASSPSQKSLQCILGPSSRFRHAQGRVLHRDTHLTNLRGLSLTTPGECDGFCANHQRVALPLLSAGGQIAVLELSKPGRLPDTAVPTIQNGAAVADLSWDPFDPQRLAVAGEDGHKIYSIRFHPVASDLLVSSSYDMTVRIWELSAGREVLCLQGHTDQIFSLSWSPDGKKLATVSKDGRLRLYEPRRSPKPEQEGPGPEGGRGARLVWVCSGDYLLVSGFDSRSERRILLYRAQALPDGPLSVLGLDVAPSTLLPFYDEDTSVVFLTGKGDTRVFLYEVTPEPPYFLECNSFTSNEPHKGFVFLPKTACEVREVEFARALRLGQSTLEPVAFHVPRVKKEYFQDDIYPPTRVWWEPALSGSAWLAGKDGQQRHASMRPADMTPVSEAPKEAPTRKFVPASVYLEEKSDEQKKEELLNAMVARLGNRDDPLPQDSFEGVDEDEWVGAGGGGGYDPCSRAVPSRPSPPPGLPQD</sequence>
<comment type="similarity">
    <text evidence="2 9">Belongs to the WD repeat coronin family.</text>
</comment>
<dbReference type="InterPro" id="IPR019775">
    <property type="entry name" value="WD40_repeat_CS"/>
</dbReference>
<reference evidence="12" key="2">
    <citation type="submission" date="2025-09" db="UniProtKB">
        <authorList>
            <consortium name="Ensembl"/>
        </authorList>
    </citation>
    <scope>IDENTIFICATION</scope>
</reference>
<dbReference type="Pfam" id="PF16300">
    <property type="entry name" value="WD40_4"/>
    <property type="match status" value="2"/>
</dbReference>
<keyword evidence="4 8" id="KW-0853">WD repeat</keyword>
<dbReference type="SMART" id="SM01167">
    <property type="entry name" value="DUF1900"/>
    <property type="match status" value="2"/>
</dbReference>
<feature type="domain" description="DUF1899" evidence="11">
    <location>
        <begin position="27"/>
        <end position="72"/>
    </location>
</feature>
<dbReference type="InterPro" id="IPR036322">
    <property type="entry name" value="WD40_repeat_dom_sf"/>
</dbReference>
<feature type="domain" description="DUF1899" evidence="11">
    <location>
        <begin position="372"/>
        <end position="436"/>
    </location>
</feature>
<evidence type="ECO:0000256" key="2">
    <source>
        <dbReference type="ARBA" id="ARBA00009482"/>
    </source>
</evidence>
<evidence type="ECO:0000256" key="9">
    <source>
        <dbReference type="RuleBase" id="RU280818"/>
    </source>
</evidence>
<feature type="region of interest" description="Disordered" evidence="10">
    <location>
        <begin position="727"/>
        <end position="750"/>
    </location>
</feature>
<evidence type="ECO:0000313" key="12">
    <source>
        <dbReference type="Ensembl" id="ENSANIP00000018750.1"/>
    </source>
</evidence>
<dbReference type="Gene3D" id="2.130.10.10">
    <property type="entry name" value="YVTN repeat-like/Quinoprotein amine dehydrogenase"/>
    <property type="match status" value="2"/>
</dbReference>
<evidence type="ECO:0000256" key="10">
    <source>
        <dbReference type="SAM" id="MobiDB-lite"/>
    </source>
</evidence>
<keyword evidence="3" id="KW-0963">Cytoplasm</keyword>
<feature type="region of interest" description="Disordered" evidence="10">
    <location>
        <begin position="1"/>
        <end position="23"/>
    </location>
</feature>
<organism evidence="12 13">
    <name type="scientific">Accipiter nisus</name>
    <name type="common">Eurasian sparrowhawk</name>
    <dbReference type="NCBI Taxonomy" id="211598"/>
    <lineage>
        <taxon>Eukaryota</taxon>
        <taxon>Metazoa</taxon>
        <taxon>Chordata</taxon>
        <taxon>Craniata</taxon>
        <taxon>Vertebrata</taxon>
        <taxon>Euteleostomi</taxon>
        <taxon>Archelosauria</taxon>
        <taxon>Archosauria</taxon>
        <taxon>Dinosauria</taxon>
        <taxon>Saurischia</taxon>
        <taxon>Theropoda</taxon>
        <taxon>Coelurosauria</taxon>
        <taxon>Aves</taxon>
        <taxon>Neognathae</taxon>
        <taxon>Neoaves</taxon>
        <taxon>Telluraves</taxon>
        <taxon>Accipitrimorphae</taxon>
        <taxon>Accipitriformes</taxon>
        <taxon>Accipitridae</taxon>
        <taxon>Accipitrinae</taxon>
        <taxon>Accipiter</taxon>
    </lineage>
</organism>
<protein>
    <recommendedName>
        <fullName evidence="9">Coronin</fullName>
    </recommendedName>
</protein>
<feature type="repeat" description="WD" evidence="8">
    <location>
        <begin position="475"/>
        <end position="510"/>
    </location>
</feature>
<keyword evidence="5 9" id="KW-0677">Repeat</keyword>
<dbReference type="GO" id="GO:0003779">
    <property type="term" value="F:actin binding"/>
    <property type="evidence" value="ECO:0007669"/>
    <property type="project" value="UniProtKB-KW"/>
</dbReference>
<dbReference type="Pfam" id="PF00400">
    <property type="entry name" value="WD40"/>
    <property type="match status" value="2"/>
</dbReference>
<dbReference type="PROSITE" id="PS00678">
    <property type="entry name" value="WD_REPEATS_1"/>
    <property type="match status" value="1"/>
</dbReference>
<evidence type="ECO:0000256" key="7">
    <source>
        <dbReference type="ARBA" id="ARBA00024838"/>
    </source>
</evidence>
<dbReference type="Proteomes" id="UP000694541">
    <property type="component" value="Unplaced"/>
</dbReference>
<dbReference type="InterPro" id="IPR015943">
    <property type="entry name" value="WD40/YVTN_repeat-like_dom_sf"/>
</dbReference>
<feature type="region of interest" description="Disordered" evidence="10">
    <location>
        <begin position="782"/>
        <end position="831"/>
    </location>
</feature>
<dbReference type="PANTHER" id="PTHR10856">
    <property type="entry name" value="CORONIN"/>
    <property type="match status" value="1"/>
</dbReference>
<dbReference type="PROSITE" id="PS50082">
    <property type="entry name" value="WD_REPEATS_2"/>
    <property type="match status" value="2"/>
</dbReference>
<feature type="region of interest" description="Disordered" evidence="10">
    <location>
        <begin position="541"/>
        <end position="560"/>
    </location>
</feature>
<dbReference type="PANTHER" id="PTHR10856:SF20">
    <property type="entry name" value="CORONIN-7"/>
    <property type="match status" value="1"/>
</dbReference>
<feature type="repeat" description="WD" evidence="8">
    <location>
        <begin position="511"/>
        <end position="543"/>
    </location>
</feature>
<keyword evidence="6" id="KW-0009">Actin-binding</keyword>
<dbReference type="SMART" id="SM01166">
    <property type="entry name" value="DUF1899"/>
    <property type="match status" value="2"/>
</dbReference>
<feature type="compositionally biased region" description="Polar residues" evidence="10">
    <location>
        <begin position="10"/>
        <end position="21"/>
    </location>
</feature>
<evidence type="ECO:0000256" key="8">
    <source>
        <dbReference type="PROSITE-ProRule" id="PRU00221"/>
    </source>
</evidence>
<feature type="compositionally biased region" description="Low complexity" evidence="10">
    <location>
        <begin position="330"/>
        <end position="358"/>
    </location>
</feature>
<reference evidence="12" key="1">
    <citation type="submission" date="2025-08" db="UniProtKB">
        <authorList>
            <consortium name="Ensembl"/>
        </authorList>
    </citation>
    <scope>IDENTIFICATION</scope>
</reference>
<dbReference type="SUPFAM" id="SSF50978">
    <property type="entry name" value="WD40 repeat-like"/>
    <property type="match status" value="1"/>
</dbReference>
<proteinExistence type="inferred from homology"/>
<dbReference type="Pfam" id="PF08953">
    <property type="entry name" value="DUF1899"/>
    <property type="match status" value="1"/>
</dbReference>
<keyword evidence="13" id="KW-1185">Reference proteome</keyword>
<dbReference type="InterPro" id="IPR001680">
    <property type="entry name" value="WD40_rpt"/>
</dbReference>
<evidence type="ECO:0000256" key="1">
    <source>
        <dbReference type="ARBA" id="ARBA00004496"/>
    </source>
</evidence>
<dbReference type="GO" id="GO:0030036">
    <property type="term" value="P:actin cytoskeleton organization"/>
    <property type="evidence" value="ECO:0007669"/>
    <property type="project" value="UniProtKB-ARBA"/>
</dbReference>
<evidence type="ECO:0000256" key="6">
    <source>
        <dbReference type="ARBA" id="ARBA00023203"/>
    </source>
</evidence>
<feature type="region of interest" description="Disordered" evidence="10">
    <location>
        <begin position="317"/>
        <end position="365"/>
    </location>
</feature>
<dbReference type="AlphaFoldDB" id="A0A8B9NGJ5"/>
<dbReference type="InterPro" id="IPR015505">
    <property type="entry name" value="Coronin"/>
</dbReference>
<accession>A0A8B9NGJ5</accession>
<dbReference type="SMART" id="SM00320">
    <property type="entry name" value="WD40"/>
    <property type="match status" value="3"/>
</dbReference>
<dbReference type="InterPro" id="IPR015048">
    <property type="entry name" value="DUF1899"/>
</dbReference>
<dbReference type="FunFam" id="2.130.10.10:FF:000076">
    <property type="entry name" value="Coronin"/>
    <property type="match status" value="1"/>
</dbReference>
<evidence type="ECO:0000259" key="11">
    <source>
        <dbReference type="SMART" id="SM01166"/>
    </source>
</evidence>
<comment type="subcellular location">
    <subcellularLocation>
        <location evidence="1">Cytoplasm</location>
    </subcellularLocation>
</comment>
<evidence type="ECO:0000256" key="5">
    <source>
        <dbReference type="ARBA" id="ARBA00022737"/>
    </source>
</evidence>